<proteinExistence type="inferred from homology"/>
<dbReference type="HAMAP" id="MF_00611">
    <property type="entry name" value="FdeH"/>
    <property type="match status" value="1"/>
</dbReference>
<name>A0A8S8XIB7_9PROT</name>
<dbReference type="InterPro" id="IPR056796">
    <property type="entry name" value="FdhE_C"/>
</dbReference>
<evidence type="ECO:0000259" key="5">
    <source>
        <dbReference type="Pfam" id="PF24860"/>
    </source>
</evidence>
<dbReference type="PANTHER" id="PTHR37689:SF1">
    <property type="entry name" value="PROTEIN FDHE"/>
    <property type="match status" value="1"/>
</dbReference>
<dbReference type="PIRSF" id="PIRSF018296">
    <property type="entry name" value="Format_dh_formtn"/>
    <property type="match status" value="1"/>
</dbReference>
<accession>A0A8S8XIB7</accession>
<dbReference type="InterPro" id="IPR006452">
    <property type="entry name" value="Formate_DH_accessory"/>
</dbReference>
<dbReference type="NCBIfam" id="TIGR01562">
    <property type="entry name" value="FdhE"/>
    <property type="match status" value="1"/>
</dbReference>
<feature type="domain" description="FdhE C-terminal" evidence="5">
    <location>
        <begin position="225"/>
        <end position="301"/>
    </location>
</feature>
<dbReference type="GO" id="GO:0051604">
    <property type="term" value="P:protein maturation"/>
    <property type="evidence" value="ECO:0007669"/>
    <property type="project" value="TreeGrafter"/>
</dbReference>
<dbReference type="Pfam" id="PF04216">
    <property type="entry name" value="FdhE_N"/>
    <property type="match status" value="1"/>
</dbReference>
<feature type="domain" description="FdhE N-terminal" evidence="3">
    <location>
        <begin position="20"/>
        <end position="178"/>
    </location>
</feature>
<sequence length="304" mass="32319">MSDTFPAADPSMVGGVSPAPFAYLPKPLSMFARRAARFDALAANNELAPYLAFLASLARAQQTVQDALPPQADLDRAGLERAREFGMPPLDRDAIRTDPTTLQVLRALLDEAAKIEMPAPAATALARVRDADGTVTDQMLRDVLADAIPADALAEHAFVAAAMQVQFARMAAQLDTKLLGAVHPGTCPACGGAPVASMVVGWIGAESTRYCVCSLCATMWNHVRVKCVLCDSNAAVTYREIEGGAGTIKAECCGTCHGYVKVLEERKDTAMEAFADDVASLGLDILLRDTEFRRGSFNPFLLGA</sequence>
<evidence type="ECO:0000313" key="7">
    <source>
        <dbReference type="Proteomes" id="UP000681075"/>
    </source>
</evidence>
<comment type="subcellular location">
    <subcellularLocation>
        <location evidence="2">Cytoplasm</location>
    </subcellularLocation>
</comment>
<keyword evidence="7" id="KW-1185">Reference proteome</keyword>
<dbReference type="EMBL" id="BOPV01000001">
    <property type="protein sequence ID" value="GIL41357.1"/>
    <property type="molecule type" value="Genomic_DNA"/>
</dbReference>
<protein>
    <recommendedName>
        <fullName evidence="2">Protein FdhE homolog</fullName>
    </recommendedName>
</protein>
<dbReference type="Pfam" id="PF24859">
    <property type="entry name" value="FdhE_central"/>
    <property type="match status" value="1"/>
</dbReference>
<comment type="similarity">
    <text evidence="2">Belongs to the FdhE family.</text>
</comment>
<feature type="domain" description="FdhE central" evidence="4">
    <location>
        <begin position="186"/>
        <end position="224"/>
    </location>
</feature>
<dbReference type="Gene3D" id="3.90.1670.10">
    <property type="entry name" value="FdhE-like domain"/>
    <property type="match status" value="1"/>
</dbReference>
<dbReference type="InterPro" id="IPR056797">
    <property type="entry name" value="FdhE_central"/>
</dbReference>
<dbReference type="CDD" id="cd16341">
    <property type="entry name" value="FdhE"/>
    <property type="match status" value="1"/>
</dbReference>
<organism evidence="6 7">
    <name type="scientific">Roseiterribacter gracilis</name>
    <dbReference type="NCBI Taxonomy" id="2812848"/>
    <lineage>
        <taxon>Bacteria</taxon>
        <taxon>Pseudomonadati</taxon>
        <taxon>Pseudomonadota</taxon>
        <taxon>Alphaproteobacteria</taxon>
        <taxon>Rhodospirillales</taxon>
        <taxon>Roseiterribacteraceae</taxon>
        <taxon>Roseiterribacter</taxon>
    </lineage>
</organism>
<evidence type="ECO:0000259" key="4">
    <source>
        <dbReference type="Pfam" id="PF24859"/>
    </source>
</evidence>
<dbReference type="GO" id="GO:0008199">
    <property type="term" value="F:ferric iron binding"/>
    <property type="evidence" value="ECO:0007669"/>
    <property type="project" value="TreeGrafter"/>
</dbReference>
<dbReference type="InterPro" id="IPR056774">
    <property type="entry name" value="FdhE_N"/>
</dbReference>
<gene>
    <name evidence="2 6" type="primary">fdhE</name>
    <name evidence="6" type="ORF">TMPK1_35940</name>
</gene>
<reference evidence="6" key="1">
    <citation type="submission" date="2021-02" db="EMBL/GenBank/DDBJ databases">
        <title>Genome sequence of Rhodospirillales sp. strain TMPK1 isolated from soil.</title>
        <authorList>
            <person name="Nakai R."/>
            <person name="Kusada H."/>
            <person name="Tamaki H."/>
        </authorList>
    </citation>
    <scope>NUCLEOTIDE SEQUENCE</scope>
    <source>
        <strain evidence="6">TMPK1</strain>
    </source>
</reference>
<comment type="caution">
    <text evidence="6">The sequence shown here is derived from an EMBL/GenBank/DDBJ whole genome shotgun (WGS) entry which is preliminary data.</text>
</comment>
<dbReference type="SUPFAM" id="SSF144020">
    <property type="entry name" value="FdhE-like"/>
    <property type="match status" value="1"/>
</dbReference>
<dbReference type="Proteomes" id="UP000681075">
    <property type="component" value="Unassembled WGS sequence"/>
</dbReference>
<dbReference type="InterPro" id="IPR024064">
    <property type="entry name" value="FdhE-like_sf"/>
</dbReference>
<evidence type="ECO:0000256" key="2">
    <source>
        <dbReference type="HAMAP-Rule" id="MF_00611"/>
    </source>
</evidence>
<dbReference type="PANTHER" id="PTHR37689">
    <property type="entry name" value="PROTEIN FDHE"/>
    <property type="match status" value="1"/>
</dbReference>
<dbReference type="RefSeq" id="WP_420244807.1">
    <property type="nucleotide sequence ID" value="NZ_BOPV01000001.1"/>
</dbReference>
<dbReference type="GO" id="GO:0005829">
    <property type="term" value="C:cytosol"/>
    <property type="evidence" value="ECO:0007669"/>
    <property type="project" value="TreeGrafter"/>
</dbReference>
<evidence type="ECO:0000256" key="1">
    <source>
        <dbReference type="ARBA" id="ARBA00022490"/>
    </source>
</evidence>
<evidence type="ECO:0000259" key="3">
    <source>
        <dbReference type="Pfam" id="PF04216"/>
    </source>
</evidence>
<dbReference type="Pfam" id="PF24860">
    <property type="entry name" value="FdhE_C"/>
    <property type="match status" value="1"/>
</dbReference>
<evidence type="ECO:0000313" key="6">
    <source>
        <dbReference type="EMBL" id="GIL41357.1"/>
    </source>
</evidence>
<dbReference type="AlphaFoldDB" id="A0A8S8XIB7"/>
<keyword evidence="1 2" id="KW-0963">Cytoplasm</keyword>
<comment type="function">
    <text evidence="2">Necessary for formate dehydrogenase activity.</text>
</comment>